<name>A0A521CB66_9RHOB</name>
<keyword evidence="9" id="KW-1185">Reference proteome</keyword>
<evidence type="ECO:0000256" key="5">
    <source>
        <dbReference type="ARBA" id="ARBA00022989"/>
    </source>
</evidence>
<evidence type="ECO:0000313" key="9">
    <source>
        <dbReference type="Proteomes" id="UP000316030"/>
    </source>
</evidence>
<gene>
    <name evidence="8" type="ORF">SAMN06265173_1068</name>
</gene>
<evidence type="ECO:0000256" key="3">
    <source>
        <dbReference type="ARBA" id="ARBA00022475"/>
    </source>
</evidence>
<dbReference type="Pfam" id="PF02472">
    <property type="entry name" value="ExbD"/>
    <property type="match status" value="1"/>
</dbReference>
<keyword evidence="7" id="KW-0653">Protein transport</keyword>
<dbReference type="GO" id="GO:0015031">
    <property type="term" value="P:protein transport"/>
    <property type="evidence" value="ECO:0007669"/>
    <property type="project" value="UniProtKB-KW"/>
</dbReference>
<dbReference type="EMBL" id="FXTO01000006">
    <property type="protein sequence ID" value="SMO55990.1"/>
    <property type="molecule type" value="Genomic_DNA"/>
</dbReference>
<reference evidence="8 9" key="1">
    <citation type="submission" date="2017-05" db="EMBL/GenBank/DDBJ databases">
        <authorList>
            <person name="Varghese N."/>
            <person name="Submissions S."/>
        </authorList>
    </citation>
    <scope>NUCLEOTIDE SEQUENCE [LARGE SCALE GENOMIC DNA]</scope>
    <source>
        <strain evidence="8 9">DSM 29506</strain>
    </source>
</reference>
<evidence type="ECO:0000256" key="2">
    <source>
        <dbReference type="ARBA" id="ARBA00005811"/>
    </source>
</evidence>
<evidence type="ECO:0000256" key="1">
    <source>
        <dbReference type="ARBA" id="ARBA00004162"/>
    </source>
</evidence>
<protein>
    <submittedName>
        <fullName evidence="8">Outer membrane transport energization protein ExbD</fullName>
    </submittedName>
</protein>
<dbReference type="InterPro" id="IPR003400">
    <property type="entry name" value="ExbD"/>
</dbReference>
<keyword evidence="3" id="KW-1003">Cell membrane</keyword>
<keyword evidence="4 7" id="KW-0812">Transmembrane</keyword>
<evidence type="ECO:0000256" key="6">
    <source>
        <dbReference type="ARBA" id="ARBA00023136"/>
    </source>
</evidence>
<evidence type="ECO:0000256" key="4">
    <source>
        <dbReference type="ARBA" id="ARBA00022692"/>
    </source>
</evidence>
<sequence>MLKRRKPRRRLSMAPLIDIIFLLLLFFMLSSTFSRFAQVELTAAGAGKVPDDAAKPLFIQLSPATLSLNGRDMALADLQPTLQEQDKPRLLVSLKGDVDTQRLTDLLVVLRGVSGASVTVLEGAG</sequence>
<dbReference type="OrthoDB" id="7727005at2"/>
<dbReference type="PANTHER" id="PTHR30558">
    <property type="entry name" value="EXBD MEMBRANE COMPONENT OF PMF-DRIVEN MACROMOLECULE IMPORT SYSTEM"/>
    <property type="match status" value="1"/>
</dbReference>
<dbReference type="GO" id="GO:0022857">
    <property type="term" value="F:transmembrane transporter activity"/>
    <property type="evidence" value="ECO:0007669"/>
    <property type="project" value="InterPro"/>
</dbReference>
<comment type="subcellular location">
    <subcellularLocation>
        <location evidence="1">Cell membrane</location>
        <topology evidence="1">Single-pass membrane protein</topology>
    </subcellularLocation>
    <subcellularLocation>
        <location evidence="7">Cell membrane</location>
        <topology evidence="7">Single-pass type II membrane protein</topology>
    </subcellularLocation>
</comment>
<evidence type="ECO:0000313" key="8">
    <source>
        <dbReference type="EMBL" id="SMO55990.1"/>
    </source>
</evidence>
<dbReference type="Proteomes" id="UP000316030">
    <property type="component" value="Unassembled WGS sequence"/>
</dbReference>
<proteinExistence type="inferred from homology"/>
<dbReference type="GO" id="GO:0005886">
    <property type="term" value="C:plasma membrane"/>
    <property type="evidence" value="ECO:0007669"/>
    <property type="project" value="UniProtKB-SubCell"/>
</dbReference>
<keyword evidence="6" id="KW-0472">Membrane</keyword>
<keyword evidence="7" id="KW-0813">Transport</keyword>
<comment type="similarity">
    <text evidence="2 7">Belongs to the ExbD/TolR family.</text>
</comment>
<dbReference type="RefSeq" id="WP_142492640.1">
    <property type="nucleotide sequence ID" value="NZ_FXTO01000006.1"/>
</dbReference>
<keyword evidence="5" id="KW-1133">Transmembrane helix</keyword>
<dbReference type="AlphaFoldDB" id="A0A521CB66"/>
<accession>A0A521CB66</accession>
<organism evidence="8 9">
    <name type="scientific">Thalassovita litoralis</name>
    <dbReference type="NCBI Taxonomy" id="1010611"/>
    <lineage>
        <taxon>Bacteria</taxon>
        <taxon>Pseudomonadati</taxon>
        <taxon>Pseudomonadota</taxon>
        <taxon>Alphaproteobacteria</taxon>
        <taxon>Rhodobacterales</taxon>
        <taxon>Roseobacteraceae</taxon>
        <taxon>Thalassovita</taxon>
    </lineage>
</organism>
<evidence type="ECO:0000256" key="7">
    <source>
        <dbReference type="RuleBase" id="RU003879"/>
    </source>
</evidence>